<accession>A0A816RX04</accession>
<sequence>MAGKGEEKDQVMIDLAQRMMKMMDDFNTAGSSKVHFKALKPGIYSVDDAISLKDFLAKFEKYCAVKFGLGDEDSWSSALGELLVGEIKNAYTNMSGGNVKY</sequence>
<protein>
    <submittedName>
        <fullName evidence="1">Uncharacterized protein</fullName>
    </submittedName>
</protein>
<feature type="non-terminal residue" evidence="1">
    <location>
        <position position="101"/>
    </location>
</feature>
<comment type="caution">
    <text evidence="1">The sequence shown here is derived from an EMBL/GenBank/DDBJ whole genome shotgun (WGS) entry which is preliminary data.</text>
</comment>
<reference evidence="1" key="1">
    <citation type="submission" date="2021-02" db="EMBL/GenBank/DDBJ databases">
        <authorList>
            <person name="Nowell W R."/>
        </authorList>
    </citation>
    <scope>NUCLEOTIDE SEQUENCE</scope>
</reference>
<evidence type="ECO:0000313" key="1">
    <source>
        <dbReference type="EMBL" id="CAF2078405.1"/>
    </source>
</evidence>
<proteinExistence type="predicted"/>
<name>A0A816RX04_9BILA</name>
<organism evidence="1 2">
    <name type="scientific">Rotaria magnacalcarata</name>
    <dbReference type="NCBI Taxonomy" id="392030"/>
    <lineage>
        <taxon>Eukaryota</taxon>
        <taxon>Metazoa</taxon>
        <taxon>Spiralia</taxon>
        <taxon>Gnathifera</taxon>
        <taxon>Rotifera</taxon>
        <taxon>Eurotatoria</taxon>
        <taxon>Bdelloidea</taxon>
        <taxon>Philodinida</taxon>
        <taxon>Philodinidae</taxon>
        <taxon>Rotaria</taxon>
    </lineage>
</organism>
<dbReference type="EMBL" id="CAJNRG010005598">
    <property type="protein sequence ID" value="CAF2078405.1"/>
    <property type="molecule type" value="Genomic_DNA"/>
</dbReference>
<dbReference type="AlphaFoldDB" id="A0A816RX04"/>
<gene>
    <name evidence="1" type="ORF">XDN619_LOCUS14058</name>
</gene>
<dbReference type="Proteomes" id="UP000663887">
    <property type="component" value="Unassembled WGS sequence"/>
</dbReference>
<evidence type="ECO:0000313" key="2">
    <source>
        <dbReference type="Proteomes" id="UP000663887"/>
    </source>
</evidence>